<dbReference type="InterPro" id="IPR001789">
    <property type="entry name" value="Sig_transdc_resp-reg_receiver"/>
</dbReference>
<keyword evidence="13" id="KW-1185">Reference proteome</keyword>
<dbReference type="CDD" id="cd00383">
    <property type="entry name" value="trans_reg_C"/>
    <property type="match status" value="1"/>
</dbReference>
<evidence type="ECO:0000256" key="6">
    <source>
        <dbReference type="PROSITE-ProRule" id="PRU00169"/>
    </source>
</evidence>
<evidence type="ECO:0000256" key="5">
    <source>
        <dbReference type="ARBA" id="ARBA00023163"/>
    </source>
</evidence>
<keyword evidence="5" id="KW-0804">Transcription</keyword>
<dbReference type="InterPro" id="IPR016032">
    <property type="entry name" value="Sig_transdc_resp-reg_C-effctor"/>
</dbReference>
<evidence type="ECO:0000259" key="9">
    <source>
        <dbReference type="PROSITE" id="PS51755"/>
    </source>
</evidence>
<dbReference type="SMART" id="SM00448">
    <property type="entry name" value="REC"/>
    <property type="match status" value="1"/>
</dbReference>
<dbReference type="EMBL" id="JAKHMS010000002">
    <property type="protein sequence ID" value="MCZ3780862.1"/>
    <property type="molecule type" value="Genomic_DNA"/>
</dbReference>
<dbReference type="PROSITE" id="PS50110">
    <property type="entry name" value="RESPONSE_REGULATORY"/>
    <property type="match status" value="1"/>
</dbReference>
<dbReference type="SMART" id="SM00862">
    <property type="entry name" value="Trans_reg_C"/>
    <property type="match status" value="1"/>
</dbReference>
<dbReference type="Pfam" id="PF00072">
    <property type="entry name" value="Response_reg"/>
    <property type="match status" value="1"/>
</dbReference>
<organism evidence="10 12">
    <name type="scientific">Limosilactobacillus vaginalis</name>
    <dbReference type="NCBI Taxonomy" id="1633"/>
    <lineage>
        <taxon>Bacteria</taxon>
        <taxon>Bacillati</taxon>
        <taxon>Bacillota</taxon>
        <taxon>Bacilli</taxon>
        <taxon>Lactobacillales</taxon>
        <taxon>Lactobacillaceae</taxon>
        <taxon>Limosilactobacillus</taxon>
    </lineage>
</organism>
<dbReference type="GO" id="GO:0005829">
    <property type="term" value="C:cytosol"/>
    <property type="evidence" value="ECO:0007669"/>
    <property type="project" value="TreeGrafter"/>
</dbReference>
<dbReference type="InterPro" id="IPR011006">
    <property type="entry name" value="CheY-like_superfamily"/>
</dbReference>
<evidence type="ECO:0000256" key="1">
    <source>
        <dbReference type="ARBA" id="ARBA00022553"/>
    </source>
</evidence>
<dbReference type="PROSITE" id="PS51755">
    <property type="entry name" value="OMPR_PHOB"/>
    <property type="match status" value="1"/>
</dbReference>
<dbReference type="InterPro" id="IPR036388">
    <property type="entry name" value="WH-like_DNA-bd_sf"/>
</dbReference>
<dbReference type="SUPFAM" id="SSF46894">
    <property type="entry name" value="C-terminal effector domain of the bipartite response regulators"/>
    <property type="match status" value="1"/>
</dbReference>
<evidence type="ECO:0000313" key="11">
    <source>
        <dbReference type="EMBL" id="MCZ3780862.1"/>
    </source>
</evidence>
<reference evidence="10 13" key="1">
    <citation type="submission" date="2022-01" db="EMBL/GenBank/DDBJ databases">
        <title>VMRC isolate genome collection.</title>
        <authorList>
            <person name="France M."/>
            <person name="Rutt L."/>
            <person name="Humphrys M."/>
            <person name="Ravel J."/>
        </authorList>
    </citation>
    <scope>NUCLEOTIDE SEQUENCE</scope>
    <source>
        <strain evidence="11 13">C0030B4</strain>
        <strain evidence="10">C0048A1</strain>
    </source>
</reference>
<dbReference type="PANTHER" id="PTHR48111:SF43">
    <property type="entry name" value="STAGE 0 SPORULATION PROTEIN A HOMOLOG"/>
    <property type="match status" value="1"/>
</dbReference>
<dbReference type="Gene3D" id="3.40.50.2300">
    <property type="match status" value="1"/>
</dbReference>
<dbReference type="PANTHER" id="PTHR48111">
    <property type="entry name" value="REGULATOR OF RPOS"/>
    <property type="match status" value="1"/>
</dbReference>
<dbReference type="RefSeq" id="WP_003716422.1">
    <property type="nucleotide sequence ID" value="NZ_CAJFIS010000004.1"/>
</dbReference>
<evidence type="ECO:0000256" key="7">
    <source>
        <dbReference type="PROSITE-ProRule" id="PRU01091"/>
    </source>
</evidence>
<evidence type="ECO:0000256" key="4">
    <source>
        <dbReference type="ARBA" id="ARBA00023125"/>
    </source>
</evidence>
<dbReference type="InterPro" id="IPR001867">
    <property type="entry name" value="OmpR/PhoB-type_DNA-bd"/>
</dbReference>
<dbReference type="AlphaFoldDB" id="A0AAW5WRF1"/>
<comment type="caution">
    <text evidence="10">The sequence shown here is derived from an EMBL/GenBank/DDBJ whole genome shotgun (WGS) entry which is preliminary data.</text>
</comment>
<proteinExistence type="predicted"/>
<dbReference type="InterPro" id="IPR039420">
    <property type="entry name" value="WalR-like"/>
</dbReference>
<dbReference type="GO" id="GO:0000976">
    <property type="term" value="F:transcription cis-regulatory region binding"/>
    <property type="evidence" value="ECO:0007669"/>
    <property type="project" value="TreeGrafter"/>
</dbReference>
<accession>A0AAW5WRF1</accession>
<dbReference type="SUPFAM" id="SSF52172">
    <property type="entry name" value="CheY-like"/>
    <property type="match status" value="1"/>
</dbReference>
<protein>
    <submittedName>
        <fullName evidence="10">Response regulator transcription factor</fullName>
    </submittedName>
</protein>
<evidence type="ECO:0000256" key="2">
    <source>
        <dbReference type="ARBA" id="ARBA00023012"/>
    </source>
</evidence>
<evidence type="ECO:0000313" key="10">
    <source>
        <dbReference type="EMBL" id="MCZ3666874.1"/>
    </source>
</evidence>
<feature type="modified residue" description="4-aspartylphosphate" evidence="6">
    <location>
        <position position="52"/>
    </location>
</feature>
<feature type="domain" description="Response regulatory" evidence="8">
    <location>
        <begin position="3"/>
        <end position="116"/>
    </location>
</feature>
<evidence type="ECO:0000259" key="8">
    <source>
        <dbReference type="PROSITE" id="PS50110"/>
    </source>
</evidence>
<dbReference type="GO" id="GO:0032993">
    <property type="term" value="C:protein-DNA complex"/>
    <property type="evidence" value="ECO:0007669"/>
    <property type="project" value="TreeGrafter"/>
</dbReference>
<name>A0AAW5WRF1_9LACO</name>
<keyword evidence="1 6" id="KW-0597">Phosphoprotein</keyword>
<dbReference type="Proteomes" id="UP001527392">
    <property type="component" value="Unassembled WGS sequence"/>
</dbReference>
<dbReference type="EMBL" id="JAKHPH010000002">
    <property type="protein sequence ID" value="MCZ3666874.1"/>
    <property type="molecule type" value="Genomic_DNA"/>
</dbReference>
<keyword evidence="4 7" id="KW-0238">DNA-binding</keyword>
<dbReference type="GO" id="GO:0000156">
    <property type="term" value="F:phosphorelay response regulator activity"/>
    <property type="evidence" value="ECO:0007669"/>
    <property type="project" value="TreeGrafter"/>
</dbReference>
<dbReference type="Pfam" id="PF00486">
    <property type="entry name" value="Trans_reg_C"/>
    <property type="match status" value="1"/>
</dbReference>
<keyword evidence="3" id="KW-0805">Transcription regulation</keyword>
<dbReference type="Gene3D" id="1.10.10.10">
    <property type="entry name" value="Winged helix-like DNA-binding domain superfamily/Winged helix DNA-binding domain"/>
    <property type="match status" value="1"/>
</dbReference>
<feature type="DNA-binding region" description="OmpR/PhoB-type" evidence="7">
    <location>
        <begin position="125"/>
        <end position="223"/>
    </location>
</feature>
<gene>
    <name evidence="11" type="ORF">L2504_01700</name>
    <name evidence="10" type="ORF">L2724_01065</name>
</gene>
<feature type="domain" description="OmpR/PhoB-type" evidence="9">
    <location>
        <begin position="125"/>
        <end position="223"/>
    </location>
</feature>
<sequence>MAKVFVVEDNPTIIKTIRTELAKWKHTIITVKDWDHVADEVEEADPDLILFDITLPTFDGFYWISAVRQITKAPIIVISAADIDSNIMHAIASGADDYIMKPFSTAVLLAKIQALLRRSQEPGNVDNLNWDTNDLNSLTNELTTPKGSVQLSPTESALLGVLITHLNQTVTKEQLLEWLWQGGKFLNDNTLNVNISRLRSKLATVNLNDNLRTERGIGYRLVTRHAK</sequence>
<evidence type="ECO:0000313" key="13">
    <source>
        <dbReference type="Proteomes" id="UP001527392"/>
    </source>
</evidence>
<dbReference type="Gene3D" id="6.10.250.690">
    <property type="match status" value="1"/>
</dbReference>
<evidence type="ECO:0000313" key="12">
    <source>
        <dbReference type="Proteomes" id="UP001212401"/>
    </source>
</evidence>
<evidence type="ECO:0000256" key="3">
    <source>
        <dbReference type="ARBA" id="ARBA00023015"/>
    </source>
</evidence>
<dbReference type="GeneID" id="75083115"/>
<dbReference type="GO" id="GO:0006355">
    <property type="term" value="P:regulation of DNA-templated transcription"/>
    <property type="evidence" value="ECO:0007669"/>
    <property type="project" value="InterPro"/>
</dbReference>
<keyword evidence="2" id="KW-0902">Two-component regulatory system</keyword>
<dbReference type="Proteomes" id="UP001212401">
    <property type="component" value="Unassembled WGS sequence"/>
</dbReference>